<evidence type="ECO:0000256" key="1">
    <source>
        <dbReference type="ARBA" id="ARBA00004429"/>
    </source>
</evidence>
<comment type="caution">
    <text evidence="11">The sequence shown here is derived from an EMBL/GenBank/DDBJ whole genome shotgun (WGS) entry which is preliminary data.</text>
</comment>
<evidence type="ECO:0000256" key="4">
    <source>
        <dbReference type="ARBA" id="ARBA00022519"/>
    </source>
</evidence>
<feature type="domain" description="Tripartite ATP-independent periplasmic transporters DctQ component" evidence="10">
    <location>
        <begin position="23"/>
        <end position="151"/>
    </location>
</feature>
<comment type="subcellular location">
    <subcellularLocation>
        <location evidence="1 9">Cell inner membrane</location>
        <topology evidence="1 9">Multi-pass membrane protein</topology>
    </subcellularLocation>
</comment>
<protein>
    <recommendedName>
        <fullName evidence="9">TRAP transporter small permease protein</fullName>
    </recommendedName>
</protein>
<dbReference type="EMBL" id="JQED01000047">
    <property type="protein sequence ID" value="KGJ88296.1"/>
    <property type="molecule type" value="Genomic_DNA"/>
</dbReference>
<feature type="transmembrane region" description="Helical" evidence="9">
    <location>
        <begin position="126"/>
        <end position="148"/>
    </location>
</feature>
<keyword evidence="2 9" id="KW-0813">Transport</keyword>
<feature type="transmembrane region" description="Helical" evidence="9">
    <location>
        <begin position="12"/>
        <end position="32"/>
    </location>
</feature>
<feature type="transmembrane region" description="Helical" evidence="9">
    <location>
        <begin position="47"/>
        <end position="66"/>
    </location>
</feature>
<dbReference type="GO" id="GO:0005886">
    <property type="term" value="C:plasma membrane"/>
    <property type="evidence" value="ECO:0007669"/>
    <property type="project" value="UniProtKB-SubCell"/>
</dbReference>
<dbReference type="AlphaFoldDB" id="A0A099KD45"/>
<comment type="function">
    <text evidence="9">Part of the tripartite ATP-independent periplasmic (TRAP) transport system.</text>
</comment>
<gene>
    <name evidence="11" type="ORF">ND2E_4132</name>
</gene>
<accession>A0A099KD45</accession>
<comment type="similarity">
    <text evidence="8 9">Belongs to the TRAP transporter small permease family.</text>
</comment>
<dbReference type="PANTHER" id="PTHR35011:SF2">
    <property type="entry name" value="2,3-DIKETO-L-GULONATE TRAP TRANSPORTER SMALL PERMEASE PROTEIN YIAM"/>
    <property type="match status" value="1"/>
</dbReference>
<keyword evidence="4 9" id="KW-0997">Cell inner membrane</keyword>
<sequence>MVKFTAWLDLVIEKLLMLLMIFIVASVSWQVLSRYLLHEPSSVSEEIARFLLIWISMIGAVYCYRTKAHLGLDILTNKMKPQQQQQVELFSHLVVFIFSAFVLIVGGCKLVQLSFDPVQISPALSLPMGLVYLVMPITGVLFCFYAVVESLTLKNSKTVNEGIK</sequence>
<dbReference type="InterPro" id="IPR007387">
    <property type="entry name" value="TRAP_DctQ"/>
</dbReference>
<evidence type="ECO:0000256" key="8">
    <source>
        <dbReference type="ARBA" id="ARBA00038436"/>
    </source>
</evidence>
<evidence type="ECO:0000256" key="7">
    <source>
        <dbReference type="ARBA" id="ARBA00023136"/>
    </source>
</evidence>
<keyword evidence="7 9" id="KW-0472">Membrane</keyword>
<feature type="transmembrane region" description="Helical" evidence="9">
    <location>
        <begin position="87"/>
        <end position="106"/>
    </location>
</feature>
<organism evidence="11 12">
    <name type="scientific">Colwellia psychrerythraea</name>
    <name type="common">Vibrio psychroerythus</name>
    <dbReference type="NCBI Taxonomy" id="28229"/>
    <lineage>
        <taxon>Bacteria</taxon>
        <taxon>Pseudomonadati</taxon>
        <taxon>Pseudomonadota</taxon>
        <taxon>Gammaproteobacteria</taxon>
        <taxon>Alteromonadales</taxon>
        <taxon>Colwelliaceae</taxon>
        <taxon>Colwellia</taxon>
    </lineage>
</organism>
<evidence type="ECO:0000313" key="12">
    <source>
        <dbReference type="Proteomes" id="UP000029843"/>
    </source>
</evidence>
<keyword evidence="6 9" id="KW-1133">Transmembrane helix</keyword>
<dbReference type="InterPro" id="IPR055348">
    <property type="entry name" value="DctQ"/>
</dbReference>
<dbReference type="GO" id="GO:0022857">
    <property type="term" value="F:transmembrane transporter activity"/>
    <property type="evidence" value="ECO:0007669"/>
    <property type="project" value="UniProtKB-UniRule"/>
</dbReference>
<dbReference type="PATRIC" id="fig|28229.4.peg.3470"/>
<evidence type="ECO:0000259" key="10">
    <source>
        <dbReference type="Pfam" id="PF04290"/>
    </source>
</evidence>
<proteinExistence type="inferred from homology"/>
<keyword evidence="3" id="KW-1003">Cell membrane</keyword>
<keyword evidence="5 9" id="KW-0812">Transmembrane</keyword>
<comment type="subunit">
    <text evidence="9">The complex comprises the extracytoplasmic solute receptor protein and the two transmembrane proteins.</text>
</comment>
<evidence type="ECO:0000256" key="3">
    <source>
        <dbReference type="ARBA" id="ARBA00022475"/>
    </source>
</evidence>
<evidence type="ECO:0000313" key="11">
    <source>
        <dbReference type="EMBL" id="KGJ88296.1"/>
    </source>
</evidence>
<dbReference type="Proteomes" id="UP000029843">
    <property type="component" value="Unassembled WGS sequence"/>
</dbReference>
<dbReference type="Pfam" id="PF04290">
    <property type="entry name" value="DctQ"/>
    <property type="match status" value="1"/>
</dbReference>
<evidence type="ECO:0000256" key="2">
    <source>
        <dbReference type="ARBA" id="ARBA00022448"/>
    </source>
</evidence>
<evidence type="ECO:0000256" key="5">
    <source>
        <dbReference type="ARBA" id="ARBA00022692"/>
    </source>
</evidence>
<reference evidence="11 12" key="1">
    <citation type="submission" date="2014-08" db="EMBL/GenBank/DDBJ databases">
        <title>Genomic and Phenotypic Diversity of Colwellia psychrerythraea strains from Disparate Marine Basins.</title>
        <authorList>
            <person name="Techtmann S.M."/>
            <person name="Stelling S.C."/>
            <person name="Utturkar S.M."/>
            <person name="Alshibli N."/>
            <person name="Harris A."/>
            <person name="Brown S.D."/>
            <person name="Hazen T.C."/>
        </authorList>
    </citation>
    <scope>NUCLEOTIDE SEQUENCE [LARGE SCALE GENOMIC DNA]</scope>
    <source>
        <strain evidence="11 12">ND2E</strain>
    </source>
</reference>
<dbReference type="PANTHER" id="PTHR35011">
    <property type="entry name" value="2,3-DIKETO-L-GULONATE TRAP TRANSPORTER SMALL PERMEASE PROTEIN YIAM"/>
    <property type="match status" value="1"/>
</dbReference>
<evidence type="ECO:0000256" key="9">
    <source>
        <dbReference type="RuleBase" id="RU369079"/>
    </source>
</evidence>
<name>A0A099KD45_COLPS</name>
<evidence type="ECO:0000256" key="6">
    <source>
        <dbReference type="ARBA" id="ARBA00022989"/>
    </source>
</evidence>
<dbReference type="GO" id="GO:0015740">
    <property type="term" value="P:C4-dicarboxylate transport"/>
    <property type="evidence" value="ECO:0007669"/>
    <property type="project" value="TreeGrafter"/>
</dbReference>